<keyword evidence="5" id="KW-0804">Transcription</keyword>
<evidence type="ECO:0000256" key="2">
    <source>
        <dbReference type="ARBA" id="ARBA00023012"/>
    </source>
</evidence>
<evidence type="ECO:0000259" key="9">
    <source>
        <dbReference type="PROSITE" id="PS51755"/>
    </source>
</evidence>
<reference evidence="11" key="1">
    <citation type="submission" date="2017-09" db="EMBL/GenBank/DDBJ databases">
        <title>Depth-based differentiation of microbial function through sediment-hosted aquifers and enrichment of novel symbionts in the deep terrestrial subsurface.</title>
        <authorList>
            <person name="Probst A.J."/>
            <person name="Ladd B."/>
            <person name="Jarett J.K."/>
            <person name="Geller-Mcgrath D.E."/>
            <person name="Sieber C.M.K."/>
            <person name="Emerson J.B."/>
            <person name="Anantharaman K."/>
            <person name="Thomas B.C."/>
            <person name="Malmstrom R."/>
            <person name="Stieglmeier M."/>
            <person name="Klingl A."/>
            <person name="Woyke T."/>
            <person name="Ryan C.M."/>
            <person name="Banfield J.F."/>
        </authorList>
    </citation>
    <scope>NUCLEOTIDE SEQUENCE [LARGE SCALE GENOMIC DNA]</scope>
</reference>
<dbReference type="InterPro" id="IPR039420">
    <property type="entry name" value="WalR-like"/>
</dbReference>
<dbReference type="GO" id="GO:0006355">
    <property type="term" value="P:regulation of DNA-templated transcription"/>
    <property type="evidence" value="ECO:0007669"/>
    <property type="project" value="InterPro"/>
</dbReference>
<dbReference type="Pfam" id="PF00072">
    <property type="entry name" value="Response_reg"/>
    <property type="match status" value="1"/>
</dbReference>
<evidence type="ECO:0000256" key="3">
    <source>
        <dbReference type="ARBA" id="ARBA00023015"/>
    </source>
</evidence>
<gene>
    <name evidence="10" type="ORF">COT93_00265</name>
</gene>
<dbReference type="GO" id="GO:0000156">
    <property type="term" value="F:phosphorelay response regulator activity"/>
    <property type="evidence" value="ECO:0007669"/>
    <property type="project" value="TreeGrafter"/>
</dbReference>
<dbReference type="GO" id="GO:0005829">
    <property type="term" value="C:cytosol"/>
    <property type="evidence" value="ECO:0007669"/>
    <property type="project" value="TreeGrafter"/>
</dbReference>
<sequence length="227" mass="26226">MKILIIDDEKTIVQFLKEGLEANMYLVESASDGERGAFLGRTGNYDLIILDYLLPKMNGAEVLTEIRREKKHIPILMLTVKSELVNKKELFSLGADDYLTKPFLFDELLLRVRALLKRPAKAEGEFFKLDNLTLNTHSQIVRRGGQELYLTRREFALLHYLMLRRGQIVSRSEILEHVWDYNADPFSNSLETHLAGLRRKLNAKGRRNLIHTFTGRGYKMALNKMSS</sequence>
<evidence type="ECO:0000259" key="8">
    <source>
        <dbReference type="PROSITE" id="PS50110"/>
    </source>
</evidence>
<keyword evidence="2" id="KW-0902">Two-component regulatory system</keyword>
<dbReference type="Gene3D" id="6.10.250.690">
    <property type="match status" value="1"/>
</dbReference>
<dbReference type="GO" id="GO:0032993">
    <property type="term" value="C:protein-DNA complex"/>
    <property type="evidence" value="ECO:0007669"/>
    <property type="project" value="TreeGrafter"/>
</dbReference>
<protein>
    <submittedName>
        <fullName evidence="10">DNA-binding response regulator</fullName>
    </submittedName>
</protein>
<comment type="caution">
    <text evidence="10">The sequence shown here is derived from an EMBL/GenBank/DDBJ whole genome shotgun (WGS) entry which is preliminary data.</text>
</comment>
<dbReference type="FunFam" id="3.40.50.2300:FF:000001">
    <property type="entry name" value="DNA-binding response regulator PhoB"/>
    <property type="match status" value="1"/>
</dbReference>
<dbReference type="InterPro" id="IPR011006">
    <property type="entry name" value="CheY-like_superfamily"/>
</dbReference>
<dbReference type="CDD" id="cd00383">
    <property type="entry name" value="trans_reg_C"/>
    <property type="match status" value="1"/>
</dbReference>
<organism evidence="10 11">
    <name type="scientific">Candidatus Falkowbacteria bacterium CG10_big_fil_rev_8_21_14_0_10_37_18</name>
    <dbReference type="NCBI Taxonomy" id="1974562"/>
    <lineage>
        <taxon>Bacteria</taxon>
        <taxon>Candidatus Falkowiibacteriota</taxon>
    </lineage>
</organism>
<proteinExistence type="predicted"/>
<evidence type="ECO:0000256" key="7">
    <source>
        <dbReference type="PROSITE-ProRule" id="PRU01091"/>
    </source>
</evidence>
<accession>A0A2H0VBX8</accession>
<dbReference type="Pfam" id="PF00486">
    <property type="entry name" value="Trans_reg_C"/>
    <property type="match status" value="1"/>
</dbReference>
<dbReference type="PROSITE" id="PS51755">
    <property type="entry name" value="OMPR_PHOB"/>
    <property type="match status" value="1"/>
</dbReference>
<dbReference type="PROSITE" id="PS50110">
    <property type="entry name" value="RESPONSE_REGULATORY"/>
    <property type="match status" value="1"/>
</dbReference>
<keyword evidence="4 7" id="KW-0238">DNA-binding</keyword>
<feature type="DNA-binding region" description="OmpR/PhoB-type" evidence="7">
    <location>
        <begin position="124"/>
        <end position="222"/>
    </location>
</feature>
<dbReference type="Gene3D" id="1.10.10.10">
    <property type="entry name" value="Winged helix-like DNA-binding domain superfamily/Winged helix DNA-binding domain"/>
    <property type="match status" value="1"/>
</dbReference>
<feature type="domain" description="OmpR/PhoB-type" evidence="9">
    <location>
        <begin position="124"/>
        <end position="222"/>
    </location>
</feature>
<evidence type="ECO:0000256" key="6">
    <source>
        <dbReference type="PROSITE-ProRule" id="PRU00169"/>
    </source>
</evidence>
<keyword evidence="3" id="KW-0805">Transcription regulation</keyword>
<dbReference type="SMART" id="SM00862">
    <property type="entry name" value="Trans_reg_C"/>
    <property type="match status" value="1"/>
</dbReference>
<dbReference type="PANTHER" id="PTHR48111">
    <property type="entry name" value="REGULATOR OF RPOS"/>
    <property type="match status" value="1"/>
</dbReference>
<keyword evidence="1 6" id="KW-0597">Phosphoprotein</keyword>
<dbReference type="GO" id="GO:0000976">
    <property type="term" value="F:transcription cis-regulatory region binding"/>
    <property type="evidence" value="ECO:0007669"/>
    <property type="project" value="TreeGrafter"/>
</dbReference>
<feature type="modified residue" description="4-aspartylphosphate" evidence="6">
    <location>
        <position position="51"/>
    </location>
</feature>
<dbReference type="EMBL" id="PFAL01000003">
    <property type="protein sequence ID" value="PIR95859.1"/>
    <property type="molecule type" value="Genomic_DNA"/>
</dbReference>
<dbReference type="Gene3D" id="3.40.50.2300">
    <property type="match status" value="1"/>
</dbReference>
<name>A0A2H0VBX8_9BACT</name>
<dbReference type="InterPro" id="IPR001789">
    <property type="entry name" value="Sig_transdc_resp-reg_receiver"/>
</dbReference>
<evidence type="ECO:0000313" key="10">
    <source>
        <dbReference type="EMBL" id="PIR95859.1"/>
    </source>
</evidence>
<dbReference type="InterPro" id="IPR001867">
    <property type="entry name" value="OmpR/PhoB-type_DNA-bd"/>
</dbReference>
<dbReference type="Proteomes" id="UP000229972">
    <property type="component" value="Unassembled WGS sequence"/>
</dbReference>
<evidence type="ECO:0000256" key="4">
    <source>
        <dbReference type="ARBA" id="ARBA00023125"/>
    </source>
</evidence>
<evidence type="ECO:0000256" key="1">
    <source>
        <dbReference type="ARBA" id="ARBA00022553"/>
    </source>
</evidence>
<dbReference type="AlphaFoldDB" id="A0A2H0VBX8"/>
<evidence type="ECO:0000256" key="5">
    <source>
        <dbReference type="ARBA" id="ARBA00023163"/>
    </source>
</evidence>
<dbReference type="InterPro" id="IPR036388">
    <property type="entry name" value="WH-like_DNA-bd_sf"/>
</dbReference>
<dbReference type="SMART" id="SM00448">
    <property type="entry name" value="REC"/>
    <property type="match status" value="1"/>
</dbReference>
<feature type="domain" description="Response regulatory" evidence="8">
    <location>
        <begin position="2"/>
        <end position="116"/>
    </location>
</feature>
<evidence type="ECO:0000313" key="11">
    <source>
        <dbReference type="Proteomes" id="UP000229972"/>
    </source>
</evidence>
<dbReference type="SUPFAM" id="SSF52172">
    <property type="entry name" value="CheY-like"/>
    <property type="match status" value="1"/>
</dbReference>
<dbReference type="PANTHER" id="PTHR48111:SF22">
    <property type="entry name" value="REGULATOR OF RPOS"/>
    <property type="match status" value="1"/>
</dbReference>